<gene>
    <name evidence="2" type="ORF">AAFF_G00120900</name>
</gene>
<dbReference type="EMBL" id="JAINUG010000183">
    <property type="protein sequence ID" value="KAJ8389382.1"/>
    <property type="molecule type" value="Genomic_DNA"/>
</dbReference>
<feature type="region of interest" description="Disordered" evidence="1">
    <location>
        <begin position="1"/>
        <end position="33"/>
    </location>
</feature>
<dbReference type="AlphaFoldDB" id="A0AAD7WA00"/>
<keyword evidence="3" id="KW-1185">Reference proteome</keyword>
<feature type="compositionally biased region" description="Polar residues" evidence="1">
    <location>
        <begin position="17"/>
        <end position="32"/>
    </location>
</feature>
<feature type="region of interest" description="Disordered" evidence="1">
    <location>
        <begin position="54"/>
        <end position="83"/>
    </location>
</feature>
<comment type="caution">
    <text evidence="2">The sequence shown here is derived from an EMBL/GenBank/DDBJ whole genome shotgun (WGS) entry which is preliminary data.</text>
</comment>
<evidence type="ECO:0000313" key="3">
    <source>
        <dbReference type="Proteomes" id="UP001221898"/>
    </source>
</evidence>
<reference evidence="2" key="1">
    <citation type="journal article" date="2023" name="Science">
        <title>Genome structures resolve the early diversification of teleost fishes.</title>
        <authorList>
            <person name="Parey E."/>
            <person name="Louis A."/>
            <person name="Montfort J."/>
            <person name="Bouchez O."/>
            <person name="Roques C."/>
            <person name="Iampietro C."/>
            <person name="Lluch J."/>
            <person name="Castinel A."/>
            <person name="Donnadieu C."/>
            <person name="Desvignes T."/>
            <person name="Floi Bucao C."/>
            <person name="Jouanno E."/>
            <person name="Wen M."/>
            <person name="Mejri S."/>
            <person name="Dirks R."/>
            <person name="Jansen H."/>
            <person name="Henkel C."/>
            <person name="Chen W.J."/>
            <person name="Zahm M."/>
            <person name="Cabau C."/>
            <person name="Klopp C."/>
            <person name="Thompson A.W."/>
            <person name="Robinson-Rechavi M."/>
            <person name="Braasch I."/>
            <person name="Lecointre G."/>
            <person name="Bobe J."/>
            <person name="Postlethwait J.H."/>
            <person name="Berthelot C."/>
            <person name="Roest Crollius H."/>
            <person name="Guiguen Y."/>
        </authorList>
    </citation>
    <scope>NUCLEOTIDE SEQUENCE</scope>
    <source>
        <strain evidence="2">NC1722</strain>
    </source>
</reference>
<accession>A0AAD7WA00</accession>
<sequence>METLSGSLGSFWKVDSRGSQSPAPARSHSSGFCDTRYPLPRLLGRPVGRVALANRRRPSFARSTPAPAGPGQARRARAWRGGLHGGPTDTLFVRLSKIPPTRSVRRRTTVLCALTHLTAAAKPKAWIATSPCPDCTGRRP</sequence>
<proteinExistence type="predicted"/>
<organism evidence="2 3">
    <name type="scientific">Aldrovandia affinis</name>
    <dbReference type="NCBI Taxonomy" id="143900"/>
    <lineage>
        <taxon>Eukaryota</taxon>
        <taxon>Metazoa</taxon>
        <taxon>Chordata</taxon>
        <taxon>Craniata</taxon>
        <taxon>Vertebrata</taxon>
        <taxon>Euteleostomi</taxon>
        <taxon>Actinopterygii</taxon>
        <taxon>Neopterygii</taxon>
        <taxon>Teleostei</taxon>
        <taxon>Notacanthiformes</taxon>
        <taxon>Halosauridae</taxon>
        <taxon>Aldrovandia</taxon>
    </lineage>
</organism>
<evidence type="ECO:0000256" key="1">
    <source>
        <dbReference type="SAM" id="MobiDB-lite"/>
    </source>
</evidence>
<dbReference type="Proteomes" id="UP001221898">
    <property type="component" value="Unassembled WGS sequence"/>
</dbReference>
<evidence type="ECO:0000313" key="2">
    <source>
        <dbReference type="EMBL" id="KAJ8389382.1"/>
    </source>
</evidence>
<protein>
    <submittedName>
        <fullName evidence="2">Uncharacterized protein</fullName>
    </submittedName>
</protein>
<name>A0AAD7WA00_9TELE</name>